<organism evidence="2 3">
    <name type="scientific">Penicillium canariense</name>
    <dbReference type="NCBI Taxonomy" id="189055"/>
    <lineage>
        <taxon>Eukaryota</taxon>
        <taxon>Fungi</taxon>
        <taxon>Dikarya</taxon>
        <taxon>Ascomycota</taxon>
        <taxon>Pezizomycotina</taxon>
        <taxon>Eurotiomycetes</taxon>
        <taxon>Eurotiomycetidae</taxon>
        <taxon>Eurotiales</taxon>
        <taxon>Aspergillaceae</taxon>
        <taxon>Penicillium</taxon>
    </lineage>
</organism>
<feature type="region of interest" description="Disordered" evidence="1">
    <location>
        <begin position="121"/>
        <end position="151"/>
    </location>
</feature>
<proteinExistence type="predicted"/>
<dbReference type="RefSeq" id="XP_056547523.1">
    <property type="nucleotide sequence ID" value="XM_056683917.1"/>
</dbReference>
<evidence type="ECO:0000256" key="1">
    <source>
        <dbReference type="SAM" id="MobiDB-lite"/>
    </source>
</evidence>
<dbReference type="AlphaFoldDB" id="A0A9W9IHA6"/>
<gene>
    <name evidence="2" type="ORF">N7482_001792</name>
</gene>
<keyword evidence="3" id="KW-1185">Reference proteome</keyword>
<accession>A0A9W9IHA6</accession>
<dbReference type="Proteomes" id="UP001149163">
    <property type="component" value="Unassembled WGS sequence"/>
</dbReference>
<protein>
    <submittedName>
        <fullName evidence="2">Uncharacterized protein</fullName>
    </submittedName>
</protein>
<dbReference type="GeneID" id="81423093"/>
<name>A0A9W9IHA6_9EURO</name>
<reference evidence="2" key="1">
    <citation type="submission" date="2022-11" db="EMBL/GenBank/DDBJ databases">
        <authorList>
            <person name="Petersen C."/>
        </authorList>
    </citation>
    <scope>NUCLEOTIDE SEQUENCE</scope>
    <source>
        <strain evidence="2">IBT 26290</strain>
    </source>
</reference>
<dbReference type="EMBL" id="JAPQKN010000001">
    <property type="protein sequence ID" value="KAJ5175915.1"/>
    <property type="molecule type" value="Genomic_DNA"/>
</dbReference>
<evidence type="ECO:0000313" key="3">
    <source>
        <dbReference type="Proteomes" id="UP001149163"/>
    </source>
</evidence>
<evidence type="ECO:0000313" key="2">
    <source>
        <dbReference type="EMBL" id="KAJ5175915.1"/>
    </source>
</evidence>
<reference evidence="2" key="2">
    <citation type="journal article" date="2023" name="IMA Fungus">
        <title>Comparative genomic study of the Penicillium genus elucidates a diverse pangenome and 15 lateral gene transfer events.</title>
        <authorList>
            <person name="Petersen C."/>
            <person name="Sorensen T."/>
            <person name="Nielsen M.R."/>
            <person name="Sondergaard T.E."/>
            <person name="Sorensen J.L."/>
            <person name="Fitzpatrick D.A."/>
            <person name="Frisvad J.C."/>
            <person name="Nielsen K.L."/>
        </authorList>
    </citation>
    <scope>NUCLEOTIDE SEQUENCE</scope>
    <source>
        <strain evidence="2">IBT 26290</strain>
    </source>
</reference>
<sequence>MLRTARCAGDITGCFYTRQGIGGPGTVCVVVVTGRSEIPRCLGRGQTGKKTEIGIHTPESSRVPLRLYFAPRLTSHDQIAILTNDLAATAQAQNQAQAEAGHVADRRMYLVKPVSMHDIPETGAAGQCARPRARRTASKWSLPAASTEPNA</sequence>
<comment type="caution">
    <text evidence="2">The sequence shown here is derived from an EMBL/GenBank/DDBJ whole genome shotgun (WGS) entry which is preliminary data.</text>
</comment>